<sequence>MIASLPTYSDGKTDCVRSEPTSTIASNSPLKIKRLVSNIESWVYKEEIEVDPNTKLLIENKGCESYWIEYKITILKSKKDKKKPYRKLISILELVSRFNESGINLKKIISILKSTPESRIYNKEIYISDNEFGESFTLEKERDRDKVKFILSANIGL</sequence>
<organism evidence="1 2">
    <name type="scientific">Leptospira alexanderi serovar Manhao 3 str. L 60</name>
    <dbReference type="NCBI Taxonomy" id="1049759"/>
    <lineage>
        <taxon>Bacteria</taxon>
        <taxon>Pseudomonadati</taxon>
        <taxon>Spirochaetota</taxon>
        <taxon>Spirochaetia</taxon>
        <taxon>Leptospirales</taxon>
        <taxon>Leptospiraceae</taxon>
        <taxon>Leptospira</taxon>
    </lineage>
</organism>
<evidence type="ECO:0000313" key="2">
    <source>
        <dbReference type="Proteomes" id="UP000018747"/>
    </source>
</evidence>
<gene>
    <name evidence="1" type="ORF">LEP1GSC062_0563</name>
</gene>
<evidence type="ECO:0000313" key="1">
    <source>
        <dbReference type="EMBL" id="EQA64317.1"/>
    </source>
</evidence>
<dbReference type="EMBL" id="AHMT02000005">
    <property type="protein sequence ID" value="EQA64317.1"/>
    <property type="molecule type" value="Genomic_DNA"/>
</dbReference>
<dbReference type="Proteomes" id="UP000018747">
    <property type="component" value="Unassembled WGS sequence"/>
</dbReference>
<reference evidence="1" key="1">
    <citation type="submission" date="2013-05" db="EMBL/GenBank/DDBJ databases">
        <authorList>
            <person name="Harkins D.M."/>
            <person name="Durkin A.S."/>
            <person name="Brinkac L.M."/>
            <person name="Haft D.H."/>
            <person name="Selengut J.D."/>
            <person name="Sanka R."/>
            <person name="DePew J."/>
            <person name="Purushe J."/>
            <person name="Hartskeerl R.A."/>
            <person name="Ahmed A."/>
            <person name="van der Linden H."/>
            <person name="Goris M.G.A."/>
            <person name="Vinetz J.M."/>
            <person name="Sutton G.G."/>
            <person name="Nierman W.C."/>
            <person name="Fouts D.E."/>
        </authorList>
    </citation>
    <scope>NUCLEOTIDE SEQUENCE [LARGE SCALE GENOMIC DNA]</scope>
    <source>
        <strain evidence="1">L 60</strain>
    </source>
</reference>
<proteinExistence type="predicted"/>
<accession>V6I3U4</accession>
<comment type="caution">
    <text evidence="1">The sequence shown here is derived from an EMBL/GenBank/DDBJ whole genome shotgun (WGS) entry which is preliminary data.</text>
</comment>
<keyword evidence="2" id="KW-1185">Reference proteome</keyword>
<dbReference type="AlphaFoldDB" id="V6I3U4"/>
<name>V6I3U4_9LEPT</name>
<protein>
    <submittedName>
        <fullName evidence="1">Uncharacterized protein</fullName>
    </submittedName>
</protein>